<feature type="transmembrane region" description="Helical" evidence="1">
    <location>
        <begin position="38"/>
        <end position="58"/>
    </location>
</feature>
<keyword evidence="1" id="KW-0472">Membrane</keyword>
<comment type="caution">
    <text evidence="2">The sequence shown here is derived from an EMBL/GenBank/DDBJ whole genome shotgun (WGS) entry which is preliminary data.</text>
</comment>
<evidence type="ECO:0000313" key="3">
    <source>
        <dbReference type="Proteomes" id="UP000316626"/>
    </source>
</evidence>
<keyword evidence="1" id="KW-1133">Transmembrane helix</keyword>
<dbReference type="RefSeq" id="WP_142643296.1">
    <property type="nucleotide sequence ID" value="NZ_VDGI01000017.1"/>
</dbReference>
<dbReference type="OrthoDB" id="2941695at2"/>
<dbReference type="Proteomes" id="UP000316626">
    <property type="component" value="Unassembled WGS sequence"/>
</dbReference>
<evidence type="ECO:0000313" key="2">
    <source>
        <dbReference type="EMBL" id="TQR19000.1"/>
    </source>
</evidence>
<gene>
    <name evidence="2" type="ORF">FG384_14350</name>
</gene>
<organism evidence="2 3">
    <name type="scientific">Psychrobacillus vulpis</name>
    <dbReference type="NCBI Taxonomy" id="2325572"/>
    <lineage>
        <taxon>Bacteria</taxon>
        <taxon>Bacillati</taxon>
        <taxon>Bacillota</taxon>
        <taxon>Bacilli</taxon>
        <taxon>Bacillales</taxon>
        <taxon>Bacillaceae</taxon>
        <taxon>Psychrobacillus</taxon>
    </lineage>
</organism>
<reference evidence="2 3" key="1">
    <citation type="submission" date="2019-06" db="EMBL/GenBank/DDBJ databases">
        <title>Psychrobacillus vulpis sp. nov., a new species isolated from feces of a red fox that inhabits in The Tablas de Daimiel Natural Park, Albacete, Spain.</title>
        <authorList>
            <person name="Rodriguez M."/>
            <person name="Reina J.C."/>
            <person name="Bejar V."/>
            <person name="Llamas I."/>
        </authorList>
    </citation>
    <scope>NUCLEOTIDE SEQUENCE [LARGE SCALE GENOMIC DNA]</scope>
    <source>
        <strain evidence="2 3">Z8</strain>
    </source>
</reference>
<sequence length="62" mass="7661">MNYDKRIIKVRDIKMMEKKNKGEAGFFKSILMEIRDSIILEVIWNIIVFFPRVLVRLWKHFY</sequence>
<keyword evidence="1" id="KW-0812">Transmembrane</keyword>
<evidence type="ECO:0000256" key="1">
    <source>
        <dbReference type="SAM" id="Phobius"/>
    </source>
</evidence>
<dbReference type="AlphaFoldDB" id="A0A544TNH8"/>
<protein>
    <submittedName>
        <fullName evidence="2">Uncharacterized protein</fullName>
    </submittedName>
</protein>
<accession>A0A544TNH8</accession>
<name>A0A544TNH8_9BACI</name>
<proteinExistence type="predicted"/>
<dbReference type="EMBL" id="VDGI01000017">
    <property type="protein sequence ID" value="TQR19000.1"/>
    <property type="molecule type" value="Genomic_DNA"/>
</dbReference>
<keyword evidence="3" id="KW-1185">Reference proteome</keyword>